<keyword evidence="1" id="KW-0472">Membrane</keyword>
<dbReference type="EMBL" id="ANIE01000003">
    <property type="protein sequence ID" value="KEF32344.1"/>
    <property type="molecule type" value="Genomic_DNA"/>
</dbReference>
<name>A0A072N3N8_9GAMM</name>
<organism evidence="2 3">
    <name type="scientific">Marinobacter nitratireducens</name>
    <dbReference type="NCBI Taxonomy" id="1137280"/>
    <lineage>
        <taxon>Bacteria</taxon>
        <taxon>Pseudomonadati</taxon>
        <taxon>Pseudomonadota</taxon>
        <taxon>Gammaproteobacteria</taxon>
        <taxon>Pseudomonadales</taxon>
        <taxon>Marinobacteraceae</taxon>
        <taxon>Marinobacter</taxon>
    </lineage>
</organism>
<dbReference type="STRING" id="1137280.D777_00978"/>
<dbReference type="PATRIC" id="fig|1137280.3.peg.793"/>
<accession>A0A072N3N8</accession>
<reference evidence="2 3" key="1">
    <citation type="submission" date="2012-12" db="EMBL/GenBank/DDBJ databases">
        <title>Genome assembly of Marinobacter sp. AK21.</title>
        <authorList>
            <person name="Khatri I."/>
            <person name="Kumar R."/>
            <person name="Vaidya B."/>
            <person name="Subramanian S."/>
            <person name="Pinnaka A."/>
        </authorList>
    </citation>
    <scope>NUCLEOTIDE SEQUENCE [LARGE SCALE GENOMIC DNA]</scope>
    <source>
        <strain evidence="2 3">AK21</strain>
    </source>
</reference>
<feature type="transmembrane region" description="Helical" evidence="1">
    <location>
        <begin position="15"/>
        <end position="35"/>
    </location>
</feature>
<dbReference type="Proteomes" id="UP000035057">
    <property type="component" value="Unassembled WGS sequence"/>
</dbReference>
<keyword evidence="1" id="KW-0812">Transmembrane</keyword>
<keyword evidence="1" id="KW-1133">Transmembrane helix</keyword>
<evidence type="ECO:0000313" key="3">
    <source>
        <dbReference type="Proteomes" id="UP000035057"/>
    </source>
</evidence>
<keyword evidence="3" id="KW-1185">Reference proteome</keyword>
<comment type="caution">
    <text evidence="2">The sequence shown here is derived from an EMBL/GenBank/DDBJ whole genome shotgun (WGS) entry which is preliminary data.</text>
</comment>
<evidence type="ECO:0000256" key="1">
    <source>
        <dbReference type="SAM" id="Phobius"/>
    </source>
</evidence>
<gene>
    <name evidence="2" type="ORF">D777_00978</name>
</gene>
<dbReference type="AlphaFoldDB" id="A0A072N3N8"/>
<evidence type="ECO:0000313" key="2">
    <source>
        <dbReference type="EMBL" id="KEF32344.1"/>
    </source>
</evidence>
<sequence length="38" mass="4076">MRSMKKNSARTDSHVDAIAAVSLVMLVVAFAVVWVSGQ</sequence>
<proteinExistence type="predicted"/>
<protein>
    <submittedName>
        <fullName evidence="2">Uncharacterized protein</fullName>
    </submittedName>
</protein>